<dbReference type="Proteomes" id="UP000076532">
    <property type="component" value="Unassembled WGS sequence"/>
</dbReference>
<organism evidence="4 5">
    <name type="scientific">Athelia psychrophila</name>
    <dbReference type="NCBI Taxonomy" id="1759441"/>
    <lineage>
        <taxon>Eukaryota</taxon>
        <taxon>Fungi</taxon>
        <taxon>Dikarya</taxon>
        <taxon>Basidiomycota</taxon>
        <taxon>Agaricomycotina</taxon>
        <taxon>Agaricomycetes</taxon>
        <taxon>Agaricomycetidae</taxon>
        <taxon>Atheliales</taxon>
        <taxon>Atheliaceae</taxon>
        <taxon>Athelia</taxon>
    </lineage>
</organism>
<dbReference type="CDD" id="cd04657">
    <property type="entry name" value="Piwi_ago-like"/>
    <property type="match status" value="1"/>
</dbReference>
<dbReference type="PROSITE" id="PS50821">
    <property type="entry name" value="PAZ"/>
    <property type="match status" value="1"/>
</dbReference>
<dbReference type="InterPro" id="IPR036085">
    <property type="entry name" value="PAZ_dom_sf"/>
</dbReference>
<dbReference type="InterPro" id="IPR003165">
    <property type="entry name" value="Piwi"/>
</dbReference>
<dbReference type="InterPro" id="IPR032472">
    <property type="entry name" value="ArgoL2"/>
</dbReference>
<dbReference type="Pfam" id="PF16488">
    <property type="entry name" value="ArgoL2"/>
    <property type="match status" value="1"/>
</dbReference>
<evidence type="ECO:0000256" key="1">
    <source>
        <dbReference type="RuleBase" id="RU361178"/>
    </source>
</evidence>
<dbReference type="InterPro" id="IPR012337">
    <property type="entry name" value="RNaseH-like_sf"/>
</dbReference>
<dbReference type="SUPFAM" id="SSF101690">
    <property type="entry name" value="PAZ domain"/>
    <property type="match status" value="1"/>
</dbReference>
<dbReference type="OrthoDB" id="10252740at2759"/>
<dbReference type="PROSITE" id="PS50822">
    <property type="entry name" value="PIWI"/>
    <property type="match status" value="1"/>
</dbReference>
<dbReference type="InterPro" id="IPR014811">
    <property type="entry name" value="ArgoL1"/>
</dbReference>
<feature type="domain" description="Piwi" evidence="3">
    <location>
        <begin position="544"/>
        <end position="851"/>
    </location>
</feature>
<dbReference type="Pfam" id="PF02170">
    <property type="entry name" value="PAZ"/>
    <property type="match status" value="1"/>
</dbReference>
<dbReference type="SMART" id="SM00949">
    <property type="entry name" value="PAZ"/>
    <property type="match status" value="1"/>
</dbReference>
<dbReference type="InterPro" id="IPR032474">
    <property type="entry name" value="Argonaute_N"/>
</dbReference>
<dbReference type="InterPro" id="IPR003100">
    <property type="entry name" value="PAZ_dom"/>
</dbReference>
<dbReference type="CDD" id="cd02846">
    <property type="entry name" value="PAZ_argonaute_like"/>
    <property type="match status" value="1"/>
</dbReference>
<dbReference type="SUPFAM" id="SSF53098">
    <property type="entry name" value="Ribonuclease H-like"/>
    <property type="match status" value="1"/>
</dbReference>
<dbReference type="PANTHER" id="PTHR22891">
    <property type="entry name" value="EUKARYOTIC TRANSLATION INITIATION FACTOR 2C"/>
    <property type="match status" value="1"/>
</dbReference>
<reference evidence="4 5" key="1">
    <citation type="journal article" date="2016" name="Mol. Biol. Evol.">
        <title>Comparative Genomics of Early-Diverging Mushroom-Forming Fungi Provides Insights into the Origins of Lignocellulose Decay Capabilities.</title>
        <authorList>
            <person name="Nagy L.G."/>
            <person name="Riley R."/>
            <person name="Tritt A."/>
            <person name="Adam C."/>
            <person name="Daum C."/>
            <person name="Floudas D."/>
            <person name="Sun H."/>
            <person name="Yadav J.S."/>
            <person name="Pangilinan J."/>
            <person name="Larsson K.H."/>
            <person name="Matsuura K."/>
            <person name="Barry K."/>
            <person name="Labutti K."/>
            <person name="Kuo R."/>
            <person name="Ohm R.A."/>
            <person name="Bhattacharya S.S."/>
            <person name="Shirouzu T."/>
            <person name="Yoshinaga Y."/>
            <person name="Martin F.M."/>
            <person name="Grigoriev I.V."/>
            <person name="Hibbett D.S."/>
        </authorList>
    </citation>
    <scope>NUCLEOTIDE SEQUENCE [LARGE SCALE GENOMIC DNA]</scope>
    <source>
        <strain evidence="4 5">CBS 109695</strain>
    </source>
</reference>
<dbReference type="InterPro" id="IPR045246">
    <property type="entry name" value="Piwi_ago-like"/>
</dbReference>
<comment type="similarity">
    <text evidence="1">Belongs to the argonaute family.</text>
</comment>
<dbReference type="InterPro" id="IPR036397">
    <property type="entry name" value="RNaseH_sf"/>
</dbReference>
<dbReference type="SMART" id="SM01163">
    <property type="entry name" value="DUF1785"/>
    <property type="match status" value="1"/>
</dbReference>
<dbReference type="EMBL" id="KV417541">
    <property type="protein sequence ID" value="KZP22211.1"/>
    <property type="molecule type" value="Genomic_DNA"/>
</dbReference>
<accession>A0A166KSJ6</accession>
<proteinExistence type="inferred from homology"/>
<dbReference type="Gene3D" id="3.30.420.10">
    <property type="entry name" value="Ribonuclease H-like superfamily/Ribonuclease H"/>
    <property type="match status" value="1"/>
</dbReference>
<name>A0A166KSJ6_9AGAM</name>
<protein>
    <submittedName>
        <fullName evidence="4">Piwi-domain-containing protein</fullName>
    </submittedName>
</protein>
<dbReference type="Pfam" id="PF02171">
    <property type="entry name" value="Piwi"/>
    <property type="match status" value="1"/>
</dbReference>
<evidence type="ECO:0000313" key="5">
    <source>
        <dbReference type="Proteomes" id="UP000076532"/>
    </source>
</evidence>
<dbReference type="Gene3D" id="2.170.260.10">
    <property type="entry name" value="paz domain"/>
    <property type="match status" value="1"/>
</dbReference>
<dbReference type="GO" id="GO:0003723">
    <property type="term" value="F:RNA binding"/>
    <property type="evidence" value="ECO:0007669"/>
    <property type="project" value="InterPro"/>
</dbReference>
<dbReference type="AlphaFoldDB" id="A0A166KSJ6"/>
<keyword evidence="5" id="KW-1185">Reference proteome</keyword>
<gene>
    <name evidence="4" type="ORF">FIBSPDRAFT_824850</name>
</gene>
<dbReference type="SMART" id="SM00950">
    <property type="entry name" value="Piwi"/>
    <property type="match status" value="1"/>
</dbReference>
<dbReference type="Pfam" id="PF08699">
    <property type="entry name" value="ArgoL1"/>
    <property type="match status" value="1"/>
</dbReference>
<dbReference type="Gene3D" id="3.40.50.2300">
    <property type="match status" value="1"/>
</dbReference>
<evidence type="ECO:0000259" key="3">
    <source>
        <dbReference type="PROSITE" id="PS50822"/>
    </source>
</evidence>
<sequence length="895" mass="97879">MPPGATSTIIDARLQDTTQDDLINSFKSLTLRAGDLPNRPDFGVNGTKVTLRTNFFPVKMPKGPLSEYDVDISPKAGTAIKRMKRRIWQLAEQTADWQTAGLKGWVAHDHSAKLIAGKKLPQPLVIKVPFYEEEQDGPKKDGTGKEYILTIKYIQDLETQSLLNYLSGDPNYKNYDTLPVTAALNLILASFPNRATQGGGVLVGRNRFFFPSKTSLPVPLGGGLEAWKGFYSSVRPAFNQLMVNVNVCTTAFYTPGNLADAITSFRNLSFGAKANAFVKGLRVESTHLGYRKTIKTMSNKTAKTHSFDCPELGGGKVTVEEYFKKKYSIRLKHADLPLVDVGGGSGKSNLLPAEVLEILPGQAFKGKLTDEHTASMITAACKPPNVNGMSIVTRGLDELGFRIGPQPLGNFGISVGTEMSVVPGRILPPPGIKYGQGTPLVDERASWNLRNVKFAVGGKLAGWAVLVIQDGGRDEFQGPDDPELRSVVTGFAGMCRTSGMNVDRADPMFAAVRLPPKDYNDPIRAKSVQAIRATLTTMKAKPTVVLVILSNGDKHVYSGIKHLCDSYLDVPTVCVHSSKIRKEKGQLQYFANVALKLNMKMGGINHSLDARSMSWLQQQPTMLVGMDVTHPGPGSIKGTPSIAAIVASTDSQYGQFPASMEIQESKKEMITNLAQMMKERLTAFQNKNRTLPTRVIVYRDGVSEGQFQIVVGEELPLMKEAFQSFNTPQKQYQPKLTIIICGKRHHTRFYPSEASAADRDGNPRPGTVVDRGVTAVYDFDFFLQAHGGLQGTTRPTHYYVVHDEIGFKADALQALTNAVSYMFARATKAVSLASPAYYADLCCERGRCYLHALLQGASQGNTTSVSNEEAIMAQAKVQWHGGVAGKNLKETMYYL</sequence>
<feature type="domain" description="PAZ" evidence="2">
    <location>
        <begin position="257"/>
        <end position="360"/>
    </location>
</feature>
<dbReference type="Pfam" id="PF16486">
    <property type="entry name" value="ArgoN"/>
    <property type="match status" value="1"/>
</dbReference>
<evidence type="ECO:0000259" key="2">
    <source>
        <dbReference type="PROSITE" id="PS50821"/>
    </source>
</evidence>
<evidence type="ECO:0000313" key="4">
    <source>
        <dbReference type="EMBL" id="KZP22211.1"/>
    </source>
</evidence>
<dbReference type="STRING" id="436010.A0A166KSJ6"/>